<evidence type="ECO:0000259" key="4">
    <source>
        <dbReference type="Pfam" id="PF04828"/>
    </source>
</evidence>
<keyword evidence="3" id="KW-0862">Zinc</keyword>
<dbReference type="InterPro" id="IPR011057">
    <property type="entry name" value="Mss4-like_sf"/>
</dbReference>
<dbReference type="SUPFAM" id="SSF51316">
    <property type="entry name" value="Mss4-like"/>
    <property type="match status" value="1"/>
</dbReference>
<proteinExistence type="inferred from homology"/>
<gene>
    <name evidence="5" type="ORF">ACFOJE_16700</name>
</gene>
<evidence type="ECO:0000256" key="2">
    <source>
        <dbReference type="ARBA" id="ARBA00022723"/>
    </source>
</evidence>
<name>A0ABV7AXE6_9GAMM</name>
<reference evidence="6" key="1">
    <citation type="journal article" date="2019" name="Int. J. Syst. Evol. Microbiol.">
        <title>The Global Catalogue of Microorganisms (GCM) 10K type strain sequencing project: providing services to taxonomists for standard genome sequencing and annotation.</title>
        <authorList>
            <consortium name="The Broad Institute Genomics Platform"/>
            <consortium name="The Broad Institute Genome Sequencing Center for Infectious Disease"/>
            <person name="Wu L."/>
            <person name="Ma J."/>
        </authorList>
    </citation>
    <scope>NUCLEOTIDE SEQUENCE [LARGE SCALE GENOMIC DNA]</scope>
    <source>
        <strain evidence="6">KCTC 62195</strain>
    </source>
</reference>
<feature type="domain" description="CENP-V/GFA" evidence="4">
    <location>
        <begin position="36"/>
        <end position="81"/>
    </location>
</feature>
<protein>
    <submittedName>
        <fullName evidence="5">GFA family protein</fullName>
    </submittedName>
</protein>
<sequence length="85" mass="9573">MPKNQCSTCCAIGDRSIEGSALLGKRTCDFSIQHSRWGRRFCQSCGSPLEYRQAGGDSINLNTITLDQPERLVPTRHIWCSFRLP</sequence>
<evidence type="ECO:0000313" key="6">
    <source>
        <dbReference type="Proteomes" id="UP001595457"/>
    </source>
</evidence>
<organism evidence="5 6">
    <name type="scientific">Azotobacter bryophylli</name>
    <dbReference type="NCBI Taxonomy" id="1986537"/>
    <lineage>
        <taxon>Bacteria</taxon>
        <taxon>Pseudomonadati</taxon>
        <taxon>Pseudomonadota</taxon>
        <taxon>Gammaproteobacteria</taxon>
        <taxon>Pseudomonadales</taxon>
        <taxon>Pseudomonadaceae</taxon>
        <taxon>Azotobacter</taxon>
    </lineage>
</organism>
<comment type="caution">
    <text evidence="5">The sequence shown here is derived from an EMBL/GenBank/DDBJ whole genome shotgun (WGS) entry which is preliminary data.</text>
</comment>
<dbReference type="EMBL" id="JBHRSJ010000034">
    <property type="protein sequence ID" value="MFC2973843.1"/>
    <property type="molecule type" value="Genomic_DNA"/>
</dbReference>
<keyword evidence="6" id="KW-1185">Reference proteome</keyword>
<comment type="similarity">
    <text evidence="1">Belongs to the Gfa family.</text>
</comment>
<accession>A0ABV7AXE6</accession>
<evidence type="ECO:0000256" key="3">
    <source>
        <dbReference type="ARBA" id="ARBA00022833"/>
    </source>
</evidence>
<evidence type="ECO:0000256" key="1">
    <source>
        <dbReference type="ARBA" id="ARBA00005495"/>
    </source>
</evidence>
<dbReference type="RefSeq" id="WP_377815751.1">
    <property type="nucleotide sequence ID" value="NZ_JBHRSJ010000034.1"/>
</dbReference>
<dbReference type="Proteomes" id="UP001595457">
    <property type="component" value="Unassembled WGS sequence"/>
</dbReference>
<keyword evidence="2" id="KW-0479">Metal-binding</keyword>
<dbReference type="InterPro" id="IPR006913">
    <property type="entry name" value="CENP-V/GFA"/>
</dbReference>
<dbReference type="Pfam" id="PF04828">
    <property type="entry name" value="GFA"/>
    <property type="match status" value="1"/>
</dbReference>
<evidence type="ECO:0000313" key="5">
    <source>
        <dbReference type="EMBL" id="MFC2973843.1"/>
    </source>
</evidence>